<dbReference type="AlphaFoldDB" id="A0A4U0XSA6"/>
<dbReference type="OrthoDB" id="3863316at2759"/>
<dbReference type="EMBL" id="NAJQ01000088">
    <property type="protein sequence ID" value="TKA79511.1"/>
    <property type="molecule type" value="Genomic_DNA"/>
</dbReference>
<protein>
    <submittedName>
        <fullName evidence="2">Uncharacterized protein</fullName>
    </submittedName>
</protein>
<accession>A0A4U0XSA6</accession>
<keyword evidence="3" id="KW-1185">Reference proteome</keyword>
<dbReference type="Gene3D" id="1.10.287.1490">
    <property type="match status" value="1"/>
</dbReference>
<feature type="coiled-coil region" evidence="1">
    <location>
        <begin position="162"/>
        <end position="189"/>
    </location>
</feature>
<evidence type="ECO:0000256" key="1">
    <source>
        <dbReference type="SAM" id="Coils"/>
    </source>
</evidence>
<gene>
    <name evidence="2" type="ORF">B0A55_02437</name>
</gene>
<keyword evidence="1" id="KW-0175">Coiled coil</keyword>
<comment type="caution">
    <text evidence="2">The sequence shown here is derived from an EMBL/GenBank/DDBJ whole genome shotgun (WGS) entry which is preliminary data.</text>
</comment>
<name>A0A4U0XSA6_9PEZI</name>
<organism evidence="2 3">
    <name type="scientific">Friedmanniomyces simplex</name>
    <dbReference type="NCBI Taxonomy" id="329884"/>
    <lineage>
        <taxon>Eukaryota</taxon>
        <taxon>Fungi</taxon>
        <taxon>Dikarya</taxon>
        <taxon>Ascomycota</taxon>
        <taxon>Pezizomycotina</taxon>
        <taxon>Dothideomycetes</taxon>
        <taxon>Dothideomycetidae</taxon>
        <taxon>Mycosphaerellales</taxon>
        <taxon>Teratosphaeriaceae</taxon>
        <taxon>Friedmanniomyces</taxon>
    </lineage>
</organism>
<dbReference type="Proteomes" id="UP000309340">
    <property type="component" value="Unassembled WGS sequence"/>
</dbReference>
<reference evidence="2 3" key="1">
    <citation type="submission" date="2017-03" db="EMBL/GenBank/DDBJ databases">
        <title>Genomes of endolithic fungi from Antarctica.</title>
        <authorList>
            <person name="Coleine C."/>
            <person name="Masonjones S."/>
            <person name="Stajich J.E."/>
        </authorList>
    </citation>
    <scope>NUCLEOTIDE SEQUENCE [LARGE SCALE GENOMIC DNA]</scope>
    <source>
        <strain evidence="2 3">CCFEE 5184</strain>
    </source>
</reference>
<evidence type="ECO:0000313" key="3">
    <source>
        <dbReference type="Proteomes" id="UP000309340"/>
    </source>
</evidence>
<proteinExistence type="predicted"/>
<evidence type="ECO:0000313" key="2">
    <source>
        <dbReference type="EMBL" id="TKA79511.1"/>
    </source>
</evidence>
<sequence length="276" mass="30179">MSTQYTVDELKSLGQLCSDRLPPASAFQAMFLYEMQRQTEVEKLFQAQVFGLARADATANSTSARVQKLEAEMRKLRPQVDASDVQERLTTSKVHFTAQQAKIDACNTQLELQDQRIAALVTSFEALKAVQTVDAHAITAQEALTADMTTVQGDVEALYDERDALINMLNESNSRIQKLEDLVRQLTLQISLSTSPSNASPAMTQRLPVQNTNGQAIELAVPRGTGLSNGKENRLPARAFTPGEQVPPLFNGASGLKAGYRDTVLFSSCCVARKAK</sequence>